<gene>
    <name evidence="1" type="ORF">BCR38DRAFT_203774</name>
</gene>
<comment type="caution">
    <text evidence="1">The sequence shown here is derived from an EMBL/GenBank/DDBJ whole genome shotgun (WGS) entry which is preliminary data.</text>
</comment>
<dbReference type="AlphaFoldDB" id="A0A1Y2DXG2"/>
<organism evidence="1 2">
    <name type="scientific">Pseudomassariella vexata</name>
    <dbReference type="NCBI Taxonomy" id="1141098"/>
    <lineage>
        <taxon>Eukaryota</taxon>
        <taxon>Fungi</taxon>
        <taxon>Dikarya</taxon>
        <taxon>Ascomycota</taxon>
        <taxon>Pezizomycotina</taxon>
        <taxon>Sordariomycetes</taxon>
        <taxon>Xylariomycetidae</taxon>
        <taxon>Amphisphaeriales</taxon>
        <taxon>Pseudomassariaceae</taxon>
        <taxon>Pseudomassariella</taxon>
    </lineage>
</organism>
<accession>A0A1Y2DXG2</accession>
<protein>
    <submittedName>
        <fullName evidence="1">Uncharacterized protein</fullName>
    </submittedName>
</protein>
<evidence type="ECO:0000313" key="1">
    <source>
        <dbReference type="EMBL" id="ORY63990.1"/>
    </source>
</evidence>
<name>A0A1Y2DXG2_9PEZI</name>
<dbReference type="GeneID" id="63770324"/>
<reference evidence="1 2" key="1">
    <citation type="submission" date="2016-07" db="EMBL/GenBank/DDBJ databases">
        <title>Pervasive Adenine N6-methylation of Active Genes in Fungi.</title>
        <authorList>
            <consortium name="DOE Joint Genome Institute"/>
            <person name="Mondo S.J."/>
            <person name="Dannebaum R.O."/>
            <person name="Kuo R.C."/>
            <person name="Labutti K."/>
            <person name="Haridas S."/>
            <person name="Kuo A."/>
            <person name="Salamov A."/>
            <person name="Ahrendt S.R."/>
            <person name="Lipzen A."/>
            <person name="Sullivan W."/>
            <person name="Andreopoulos W.B."/>
            <person name="Clum A."/>
            <person name="Lindquist E."/>
            <person name="Daum C."/>
            <person name="Ramamoorthy G.K."/>
            <person name="Gryganskyi A."/>
            <person name="Culley D."/>
            <person name="Magnuson J.K."/>
            <person name="James T.Y."/>
            <person name="O'Malley M.A."/>
            <person name="Stajich J.E."/>
            <person name="Spatafora J.W."/>
            <person name="Visel A."/>
            <person name="Grigoriev I.V."/>
        </authorList>
    </citation>
    <scope>NUCLEOTIDE SEQUENCE [LARGE SCALE GENOMIC DNA]</scope>
    <source>
        <strain evidence="1 2">CBS 129021</strain>
    </source>
</reference>
<dbReference type="RefSeq" id="XP_040715404.1">
    <property type="nucleotide sequence ID" value="XM_040854112.1"/>
</dbReference>
<dbReference type="Proteomes" id="UP000193689">
    <property type="component" value="Unassembled WGS sequence"/>
</dbReference>
<proteinExistence type="predicted"/>
<dbReference type="InParanoid" id="A0A1Y2DXG2"/>
<dbReference type="EMBL" id="MCFJ01000007">
    <property type="protein sequence ID" value="ORY63990.1"/>
    <property type="molecule type" value="Genomic_DNA"/>
</dbReference>
<sequence length="220" mass="24539">MSNLQGMAKRTDRLIRGIVLLRPDPSGFSNPAFFEAAIFKACRYVDLHLGFQYITHNLYSTRNPSINICSHQLISPLRKRAFSCFARSVLSATGILIPHSLRSAAVHVTSFGVLVFTARHPTTPFYSIHPGLSAHKGRSRYNPTLYCVILSSQRNYADLRRSSTSISKGTGLDAVPINGTEIANQTSRISLILPRQFLLLSPQKLATAHRVMPCRFRGIW</sequence>
<keyword evidence="2" id="KW-1185">Reference proteome</keyword>
<evidence type="ECO:0000313" key="2">
    <source>
        <dbReference type="Proteomes" id="UP000193689"/>
    </source>
</evidence>